<dbReference type="GO" id="GO:0000976">
    <property type="term" value="F:transcription cis-regulatory region binding"/>
    <property type="evidence" value="ECO:0007669"/>
    <property type="project" value="TreeGrafter"/>
</dbReference>
<comment type="similarity">
    <text evidence="1">Belongs to the LysR transcriptional regulatory family.</text>
</comment>
<dbReference type="InterPro" id="IPR036390">
    <property type="entry name" value="WH_DNA-bd_sf"/>
</dbReference>
<dbReference type="InterPro" id="IPR036388">
    <property type="entry name" value="WH-like_DNA-bd_sf"/>
</dbReference>
<keyword evidence="7" id="KW-1185">Reference proteome</keyword>
<dbReference type="InterPro" id="IPR000847">
    <property type="entry name" value="LysR_HTH_N"/>
</dbReference>
<gene>
    <name evidence="6" type="ORF">H8S11_12570</name>
</gene>
<dbReference type="AlphaFoldDB" id="A0A8J6JBS9"/>
<dbReference type="PANTHER" id="PTHR30126">
    <property type="entry name" value="HTH-TYPE TRANSCRIPTIONAL REGULATOR"/>
    <property type="match status" value="1"/>
</dbReference>
<organism evidence="6 7">
    <name type="scientific">Flintibacter hominis</name>
    <dbReference type="NCBI Taxonomy" id="2763048"/>
    <lineage>
        <taxon>Bacteria</taxon>
        <taxon>Bacillati</taxon>
        <taxon>Bacillota</taxon>
        <taxon>Clostridia</taxon>
        <taxon>Eubacteriales</taxon>
        <taxon>Flintibacter</taxon>
    </lineage>
</organism>
<dbReference type="RefSeq" id="WP_186853366.1">
    <property type="nucleotide sequence ID" value="NZ_JACOPO010000011.1"/>
</dbReference>
<dbReference type="PANTHER" id="PTHR30126:SF40">
    <property type="entry name" value="HTH-TYPE TRANSCRIPTIONAL REGULATOR GLTR"/>
    <property type="match status" value="1"/>
</dbReference>
<evidence type="ECO:0000259" key="5">
    <source>
        <dbReference type="PROSITE" id="PS50931"/>
    </source>
</evidence>
<evidence type="ECO:0000256" key="2">
    <source>
        <dbReference type="ARBA" id="ARBA00023015"/>
    </source>
</evidence>
<dbReference type="CDD" id="cd05466">
    <property type="entry name" value="PBP2_LTTR_substrate"/>
    <property type="match status" value="1"/>
</dbReference>
<comment type="caution">
    <text evidence="6">The sequence shown here is derived from an EMBL/GenBank/DDBJ whole genome shotgun (WGS) entry which is preliminary data.</text>
</comment>
<dbReference type="Pfam" id="PF03466">
    <property type="entry name" value="LysR_substrate"/>
    <property type="match status" value="1"/>
</dbReference>
<sequence length="295" mass="33972">MDERTLRAFTKVADLKSFTKAATELGYVQSTISNQIKQLECELGFPLFDRIDKKIYLTSLGQEFRSYADSILENIHRSVMLGKSDKEIHGVIRVGVLESLLFSTLVNILPHYASQWPNIEIQIKMGRTKDLQEWLRLNQLDMVYLSDDLNSDPDFFCAYQHKETLAFVSSPNHELAGREQIALEDFFSYPLVVTERSGIVYRKLQRLAYSYGMLPKNSLVVDNTKAIAEILKNSEGLTFLPEYSVRRDIESNTLVKLNVSVAPQIYFSQIIYHRGKWVASFMKGFIDLIRKQHTL</sequence>
<dbReference type="Pfam" id="PF00126">
    <property type="entry name" value="HTH_1"/>
    <property type="match status" value="1"/>
</dbReference>
<dbReference type="SUPFAM" id="SSF46785">
    <property type="entry name" value="Winged helix' DNA-binding domain"/>
    <property type="match status" value="1"/>
</dbReference>
<evidence type="ECO:0000313" key="7">
    <source>
        <dbReference type="Proteomes" id="UP000628736"/>
    </source>
</evidence>
<evidence type="ECO:0000256" key="4">
    <source>
        <dbReference type="ARBA" id="ARBA00023163"/>
    </source>
</evidence>
<dbReference type="FunFam" id="1.10.10.10:FF:000001">
    <property type="entry name" value="LysR family transcriptional regulator"/>
    <property type="match status" value="1"/>
</dbReference>
<proteinExistence type="inferred from homology"/>
<keyword evidence="4" id="KW-0804">Transcription</keyword>
<name>A0A8J6JBS9_9FIRM</name>
<feature type="domain" description="HTH lysR-type" evidence="5">
    <location>
        <begin position="1"/>
        <end position="58"/>
    </location>
</feature>
<reference evidence="6" key="1">
    <citation type="submission" date="2020-08" db="EMBL/GenBank/DDBJ databases">
        <title>Genome public.</title>
        <authorList>
            <person name="Liu C."/>
            <person name="Sun Q."/>
        </authorList>
    </citation>
    <scope>NUCLEOTIDE SEQUENCE</scope>
    <source>
        <strain evidence="6">NSJ-23</strain>
    </source>
</reference>
<dbReference type="Gene3D" id="3.40.190.290">
    <property type="match status" value="1"/>
</dbReference>
<dbReference type="Proteomes" id="UP000628736">
    <property type="component" value="Unassembled WGS sequence"/>
</dbReference>
<evidence type="ECO:0000256" key="3">
    <source>
        <dbReference type="ARBA" id="ARBA00023125"/>
    </source>
</evidence>
<dbReference type="Gene3D" id="1.10.10.10">
    <property type="entry name" value="Winged helix-like DNA-binding domain superfamily/Winged helix DNA-binding domain"/>
    <property type="match status" value="1"/>
</dbReference>
<evidence type="ECO:0000313" key="6">
    <source>
        <dbReference type="EMBL" id="MBC5723643.1"/>
    </source>
</evidence>
<dbReference type="InterPro" id="IPR005119">
    <property type="entry name" value="LysR_subst-bd"/>
</dbReference>
<keyword evidence="3" id="KW-0238">DNA-binding</keyword>
<accession>A0A8J6JBS9</accession>
<dbReference type="PROSITE" id="PS50931">
    <property type="entry name" value="HTH_LYSR"/>
    <property type="match status" value="1"/>
</dbReference>
<keyword evidence="2" id="KW-0805">Transcription regulation</keyword>
<dbReference type="PRINTS" id="PR00039">
    <property type="entry name" value="HTHLYSR"/>
</dbReference>
<evidence type="ECO:0000256" key="1">
    <source>
        <dbReference type="ARBA" id="ARBA00009437"/>
    </source>
</evidence>
<dbReference type="SUPFAM" id="SSF53850">
    <property type="entry name" value="Periplasmic binding protein-like II"/>
    <property type="match status" value="1"/>
</dbReference>
<dbReference type="EMBL" id="JACOPO010000011">
    <property type="protein sequence ID" value="MBC5723643.1"/>
    <property type="molecule type" value="Genomic_DNA"/>
</dbReference>
<protein>
    <submittedName>
        <fullName evidence="6">LysR family transcriptional regulator</fullName>
    </submittedName>
</protein>
<dbReference type="GO" id="GO:0003700">
    <property type="term" value="F:DNA-binding transcription factor activity"/>
    <property type="evidence" value="ECO:0007669"/>
    <property type="project" value="InterPro"/>
</dbReference>